<proteinExistence type="predicted"/>
<name>A0AA37HZX5_SEGBR</name>
<comment type="caution">
    <text evidence="1">The sequence shown here is derived from an EMBL/GenBank/DDBJ whole genome shotgun (WGS) entry which is preliminary data.</text>
</comment>
<sequence>MNLVDIMRLEVCVFGFGMLNGLKYANYVAFLYMLEYQRVTHLTFRKFKKGATKP</sequence>
<gene>
    <name evidence="1" type="ORF">PRRU23_02710</name>
</gene>
<accession>A0AA37HZX5</accession>
<organism evidence="1 2">
    <name type="scientific">Segatella bryantii</name>
    <name type="common">Prevotella bryantii</name>
    <dbReference type="NCBI Taxonomy" id="77095"/>
    <lineage>
        <taxon>Bacteria</taxon>
        <taxon>Pseudomonadati</taxon>
        <taxon>Bacteroidota</taxon>
        <taxon>Bacteroidia</taxon>
        <taxon>Bacteroidales</taxon>
        <taxon>Prevotellaceae</taxon>
        <taxon>Segatella</taxon>
    </lineage>
</organism>
<protein>
    <submittedName>
        <fullName evidence="1">Uncharacterized protein</fullName>
    </submittedName>
</protein>
<dbReference type="Proteomes" id="UP000887043">
    <property type="component" value="Unassembled WGS sequence"/>
</dbReference>
<evidence type="ECO:0000313" key="1">
    <source>
        <dbReference type="EMBL" id="GJG26571.1"/>
    </source>
</evidence>
<reference evidence="1" key="1">
    <citation type="submission" date="2021-08" db="EMBL/GenBank/DDBJ databases">
        <title>Prevotella lacticifex sp. nov., isolated from rumen of cow.</title>
        <authorList>
            <person name="Shinkai T."/>
            <person name="Ikeyama N."/>
            <person name="Kumagai M."/>
            <person name="Ohmori H."/>
            <person name="Sakamoto M."/>
            <person name="Ohkuma M."/>
            <person name="Mitsumori M."/>
        </authorList>
    </citation>
    <scope>NUCLEOTIDE SEQUENCE</scope>
    <source>
        <strain evidence="1">DSM 11371</strain>
    </source>
</reference>
<dbReference type="AlphaFoldDB" id="A0AA37HZX5"/>
<evidence type="ECO:0000313" key="2">
    <source>
        <dbReference type="Proteomes" id="UP000887043"/>
    </source>
</evidence>
<dbReference type="EMBL" id="BPTR01000001">
    <property type="protein sequence ID" value="GJG26571.1"/>
    <property type="molecule type" value="Genomic_DNA"/>
</dbReference>